<dbReference type="InterPro" id="IPR003593">
    <property type="entry name" value="AAA+_ATPase"/>
</dbReference>
<dbReference type="InterPro" id="IPR003959">
    <property type="entry name" value="ATPase_AAA_core"/>
</dbReference>
<dbReference type="Gene3D" id="3.40.50.300">
    <property type="entry name" value="P-loop containing nucleotide triphosphate hydrolases"/>
    <property type="match status" value="3"/>
</dbReference>
<dbReference type="Gene3D" id="3.10.330.10">
    <property type="match status" value="1"/>
</dbReference>
<reference evidence="16 17" key="1">
    <citation type="submission" date="2020-06" db="EMBL/GenBank/DDBJ databases">
        <authorList>
            <consortium name="Wellcome Sanger Institute Data Sharing"/>
        </authorList>
    </citation>
    <scope>NUCLEOTIDE SEQUENCE [LARGE SCALE GENOMIC DNA]</scope>
</reference>
<evidence type="ECO:0000256" key="14">
    <source>
        <dbReference type="SAM" id="MobiDB-lite"/>
    </source>
</evidence>
<evidence type="ECO:0000313" key="17">
    <source>
        <dbReference type="Proteomes" id="UP000694580"/>
    </source>
</evidence>
<keyword evidence="4" id="KW-0962">Peroxisome biogenesis</keyword>
<keyword evidence="7" id="KW-0378">Hydrolase</keyword>
<evidence type="ECO:0000256" key="9">
    <source>
        <dbReference type="ARBA" id="ARBA00022927"/>
    </source>
</evidence>
<evidence type="ECO:0000256" key="11">
    <source>
        <dbReference type="ARBA" id="ARBA00032509"/>
    </source>
</evidence>
<dbReference type="GO" id="GO:0016558">
    <property type="term" value="P:protein import into peroxisome matrix"/>
    <property type="evidence" value="ECO:0007669"/>
    <property type="project" value="TreeGrafter"/>
</dbReference>
<feature type="domain" description="AAA+ ATPase" evidence="15">
    <location>
        <begin position="815"/>
        <end position="949"/>
    </location>
</feature>
<dbReference type="Proteomes" id="UP000694580">
    <property type="component" value="Chromosome 20"/>
</dbReference>
<comment type="catalytic activity">
    <reaction evidence="13">
        <text>ATP + H2O = ADP + phosphate + H(+)</text>
        <dbReference type="Rhea" id="RHEA:13065"/>
        <dbReference type="ChEBI" id="CHEBI:15377"/>
        <dbReference type="ChEBI" id="CHEBI:15378"/>
        <dbReference type="ChEBI" id="CHEBI:30616"/>
        <dbReference type="ChEBI" id="CHEBI:43474"/>
        <dbReference type="ChEBI" id="CHEBI:456216"/>
    </reaction>
    <physiologicalReaction direction="left-to-right" evidence="13">
        <dbReference type="Rhea" id="RHEA:13066"/>
    </physiologicalReaction>
</comment>
<dbReference type="GO" id="GO:0005829">
    <property type="term" value="C:cytosol"/>
    <property type="evidence" value="ECO:0007669"/>
    <property type="project" value="TreeGrafter"/>
</dbReference>
<dbReference type="SUPFAM" id="SSF54585">
    <property type="entry name" value="Cdc48 domain 2-like"/>
    <property type="match status" value="1"/>
</dbReference>
<protein>
    <recommendedName>
        <fullName evidence="12">Peroxisomal ATPase PEX1</fullName>
    </recommendedName>
    <alternativeName>
        <fullName evidence="11">Peroxin-1</fullName>
    </alternativeName>
</protein>
<evidence type="ECO:0000313" key="16">
    <source>
        <dbReference type="Ensembl" id="ENSDCDP00010057492.1"/>
    </source>
</evidence>
<feature type="domain" description="AAA+ ATPase" evidence="15">
    <location>
        <begin position="540"/>
        <end position="701"/>
    </location>
</feature>
<evidence type="ECO:0000256" key="8">
    <source>
        <dbReference type="ARBA" id="ARBA00022840"/>
    </source>
</evidence>
<dbReference type="InterPro" id="IPR009010">
    <property type="entry name" value="Asp_de-COase-like_dom_sf"/>
</dbReference>
<comment type="subcellular location">
    <subcellularLocation>
        <location evidence="1">Membrane</location>
    </subcellularLocation>
</comment>
<dbReference type="InterPro" id="IPR041569">
    <property type="entry name" value="AAA_lid_3"/>
</dbReference>
<dbReference type="Gene3D" id="2.40.40.20">
    <property type="match status" value="1"/>
</dbReference>
<evidence type="ECO:0000256" key="10">
    <source>
        <dbReference type="ARBA" id="ARBA00023136"/>
    </source>
</evidence>
<dbReference type="Pfam" id="PF17862">
    <property type="entry name" value="AAA_lid_3"/>
    <property type="match status" value="1"/>
</dbReference>
<evidence type="ECO:0000256" key="4">
    <source>
        <dbReference type="ARBA" id="ARBA00022593"/>
    </source>
</evidence>
<dbReference type="InterPro" id="IPR003960">
    <property type="entry name" value="ATPase_AAA_CS"/>
</dbReference>
<dbReference type="GO" id="GO:0005778">
    <property type="term" value="C:peroxisomal membrane"/>
    <property type="evidence" value="ECO:0007669"/>
    <property type="project" value="TreeGrafter"/>
</dbReference>
<reference evidence="16" key="3">
    <citation type="submission" date="2025-09" db="UniProtKB">
        <authorList>
            <consortium name="Ensembl"/>
        </authorList>
    </citation>
    <scope>IDENTIFICATION</scope>
</reference>
<evidence type="ECO:0000256" key="12">
    <source>
        <dbReference type="ARBA" id="ARBA00034532"/>
    </source>
</evidence>
<keyword evidence="5" id="KW-0677">Repeat</keyword>
<dbReference type="InterPro" id="IPR029067">
    <property type="entry name" value="CDC48_domain_2-like_sf"/>
</dbReference>
<accession>A0AAY4EIP6</accession>
<dbReference type="FunFam" id="1.10.8.60:FF:000105">
    <property type="entry name" value="PeRoXisome assembly factor"/>
    <property type="match status" value="1"/>
</dbReference>
<dbReference type="GO" id="GO:0005524">
    <property type="term" value="F:ATP binding"/>
    <property type="evidence" value="ECO:0007669"/>
    <property type="project" value="UniProtKB-KW"/>
</dbReference>
<evidence type="ECO:0000256" key="5">
    <source>
        <dbReference type="ARBA" id="ARBA00022737"/>
    </source>
</evidence>
<dbReference type="InterPro" id="IPR050168">
    <property type="entry name" value="AAA_ATPase_domain"/>
</dbReference>
<evidence type="ECO:0000256" key="6">
    <source>
        <dbReference type="ARBA" id="ARBA00022741"/>
    </source>
</evidence>
<feature type="region of interest" description="Disordered" evidence="14">
    <location>
        <begin position="479"/>
        <end position="504"/>
    </location>
</feature>
<dbReference type="InterPro" id="IPR015343">
    <property type="entry name" value="PEX1-N-lobe"/>
</dbReference>
<dbReference type="AlphaFoldDB" id="A0AAY4EIP6"/>
<keyword evidence="10" id="KW-0472">Membrane</keyword>
<proteinExistence type="inferred from homology"/>
<dbReference type="Pfam" id="PF09263">
    <property type="entry name" value="PEX-2N"/>
    <property type="match status" value="1"/>
</dbReference>
<name>A0AAY4EIP6_9TELE</name>
<dbReference type="PANTHER" id="PTHR23077:SF12">
    <property type="entry name" value="PEROXISOMAL ATPASE PEX1"/>
    <property type="match status" value="1"/>
</dbReference>
<dbReference type="InterPro" id="IPR027417">
    <property type="entry name" value="P-loop_NTPase"/>
</dbReference>
<keyword evidence="3" id="KW-0813">Transport</keyword>
<feature type="region of interest" description="Disordered" evidence="14">
    <location>
        <begin position="1072"/>
        <end position="1107"/>
    </location>
</feature>
<dbReference type="GeneTree" id="ENSGT00550000075032"/>
<dbReference type="FunFam" id="3.40.50.300:FF:000966">
    <property type="entry name" value="Peroxisomal biogenesis factor 1"/>
    <property type="match status" value="1"/>
</dbReference>
<evidence type="ECO:0000259" key="15">
    <source>
        <dbReference type="SMART" id="SM00382"/>
    </source>
</evidence>
<feature type="region of interest" description="Disordered" evidence="14">
    <location>
        <begin position="885"/>
        <end position="908"/>
    </location>
</feature>
<dbReference type="FunFam" id="3.10.330.10:FF:000004">
    <property type="entry name" value="Peroxisome biogenesis factor 1"/>
    <property type="match status" value="1"/>
</dbReference>
<comment type="similarity">
    <text evidence="2">Belongs to the AAA ATPase family.</text>
</comment>
<evidence type="ECO:0000256" key="1">
    <source>
        <dbReference type="ARBA" id="ARBA00004370"/>
    </source>
</evidence>
<sequence length="1216" mass="131779">MLGRHGIQPVSVAFNSARSCFLHLPASLVAHLLTNQILELSWPGRPPLFLSWTRSLHAPQDGRVELSRQFGERLGLREGEQGFLRPCEQVRSVHRVFVEPLSSDDWEILELHSTQVEQRLLDQVRAVFPGAVFPVWVEQRTFVYIRIASLSPVVPYGRLEQFTELVISPKVRPGPLHRKESSDEPTSATPSVASGPQNESLRGQLNASQSHPSRQWCGIGDLKGLARLMFPGMVEPVKDLPLVPGIPQVFKDSIFRVCGDPPHSASHHCTLQSEVHLLPWAHWEVNSLGGGQPALTYGLISKVPSPKEMREKAKRAMEKKKKTGDASKDPDEQDMESVVVRVKCHIVEKHKGITDVLRANLKIDLHSAVQLKPIQSTPRVALEVRLQPLRPEAASEEEVRTAFAGWLHSLSHEPLACLAGRSGSILLAVGEGEPAAPLPGRSGYALTVLRPPAGERPAEELFLLTTSVLQKSSVQVVKEPLGSRSSNDVRGPDKNHEDLPNLSALGGVTETSELAFSHIRTSLMASPLGCVLASTGVGLRGGAVLVTGATGSGKSSLSRALCRKAMDELDAHVEVVDCKKLKGKRGDTVRQKLEEVFEQAVWRQPSVVLLDDLDHVTGEATSAELEQGHEALLCQHIAQSLMDQVDGLVVRGSLVALIATSLSKHSLHRSLTKVQGSHFFQTFVHIPSPDQTQRVEILRSLVLSDSGVSRETLSNLDFEAVAKRTEGFLPQDLSLLLERAVHANVVNNKGLGSQDFLQAQKGFTPPSMWGAKLQPPCGVGMDRVGGLKHVRQTLVDTILLPAKYPVLFSSLPIRHRSAVLLYGAPGTGKTLLAGAVAKESGMNFISIKGPELLSKYIGASEQAVRDVFQSQALYSLLRRVRFAGTAPRPRQHRRHGPRGQPAPHTAGRRGGFLCAGVYVLAATSRPDLIDPALLRPGRLDKSLYCPPPDQEARLDILKVFAQSVTLAEDVDLEQVAAATELFTGADLKALLYNAQLEAIHASVGPSLVPEAGSGSDSDASLSSMIFLNHSSGSDDSAGEGEGGLENSMVVLEPEDAQSNVWRLYFGSSYESELGNPSPSELNSRCLSGPSSTGHDLTGTSMRDPGVSLAPAFMPSVQRGYQELGAEQTERLQDEINNIKSNYRRPTEEAVLHAGPSKPTLSVSQAHLDAALASTRASIARQDWKRYVQLYESFGASRSGKVQSSAQLIPGQRVTLA</sequence>
<dbReference type="PROSITE" id="PS00674">
    <property type="entry name" value="AAA"/>
    <property type="match status" value="1"/>
</dbReference>
<dbReference type="InterPro" id="IPR015342">
    <property type="entry name" value="PEX1-N_C-lobe"/>
</dbReference>
<keyword evidence="8" id="KW-0067">ATP-binding</keyword>
<gene>
    <name evidence="16" type="primary">PEX1</name>
</gene>
<dbReference type="SUPFAM" id="SSF50692">
    <property type="entry name" value="ADC-like"/>
    <property type="match status" value="1"/>
</dbReference>
<feature type="compositionally biased region" description="Polar residues" evidence="14">
    <location>
        <begin position="184"/>
        <end position="213"/>
    </location>
</feature>
<dbReference type="GO" id="GO:0016887">
    <property type="term" value="F:ATP hydrolysis activity"/>
    <property type="evidence" value="ECO:0007669"/>
    <property type="project" value="InterPro"/>
</dbReference>
<dbReference type="Pfam" id="PF00004">
    <property type="entry name" value="AAA"/>
    <property type="match status" value="2"/>
</dbReference>
<keyword evidence="9" id="KW-0653">Protein transport</keyword>
<evidence type="ECO:0000256" key="2">
    <source>
        <dbReference type="ARBA" id="ARBA00006914"/>
    </source>
</evidence>
<organism evidence="16 17">
    <name type="scientific">Denticeps clupeoides</name>
    <name type="common">denticle herring</name>
    <dbReference type="NCBI Taxonomy" id="299321"/>
    <lineage>
        <taxon>Eukaryota</taxon>
        <taxon>Metazoa</taxon>
        <taxon>Chordata</taxon>
        <taxon>Craniata</taxon>
        <taxon>Vertebrata</taxon>
        <taxon>Euteleostomi</taxon>
        <taxon>Actinopterygii</taxon>
        <taxon>Neopterygii</taxon>
        <taxon>Teleostei</taxon>
        <taxon>Clupei</taxon>
        <taxon>Clupeiformes</taxon>
        <taxon>Denticipitoidei</taxon>
        <taxon>Denticipitidae</taxon>
        <taxon>Denticeps</taxon>
    </lineage>
</organism>
<dbReference type="Gene3D" id="1.10.8.60">
    <property type="match status" value="2"/>
</dbReference>
<feature type="compositionally biased region" description="Polar residues" evidence="14">
    <location>
        <begin position="1072"/>
        <end position="1100"/>
    </location>
</feature>
<keyword evidence="6" id="KW-0547">Nucleotide-binding</keyword>
<dbReference type="SUPFAM" id="SSF52540">
    <property type="entry name" value="P-loop containing nucleoside triphosphate hydrolases"/>
    <property type="match status" value="2"/>
</dbReference>
<dbReference type="Pfam" id="PF09262">
    <property type="entry name" value="PEX-1N"/>
    <property type="match status" value="1"/>
</dbReference>
<keyword evidence="17" id="KW-1185">Reference proteome</keyword>
<reference evidence="16" key="2">
    <citation type="submission" date="2025-08" db="UniProtKB">
        <authorList>
            <consortium name="Ensembl"/>
        </authorList>
    </citation>
    <scope>IDENTIFICATION</scope>
</reference>
<dbReference type="SMART" id="SM00382">
    <property type="entry name" value="AAA"/>
    <property type="match status" value="2"/>
</dbReference>
<feature type="region of interest" description="Disordered" evidence="14">
    <location>
        <begin position="313"/>
        <end position="334"/>
    </location>
</feature>
<evidence type="ECO:0000256" key="7">
    <source>
        <dbReference type="ARBA" id="ARBA00022801"/>
    </source>
</evidence>
<dbReference type="PANTHER" id="PTHR23077">
    <property type="entry name" value="AAA-FAMILY ATPASE"/>
    <property type="match status" value="1"/>
</dbReference>
<feature type="region of interest" description="Disordered" evidence="14">
    <location>
        <begin position="173"/>
        <end position="213"/>
    </location>
</feature>
<evidence type="ECO:0000256" key="13">
    <source>
        <dbReference type="ARBA" id="ARBA00048778"/>
    </source>
</evidence>
<evidence type="ECO:0000256" key="3">
    <source>
        <dbReference type="ARBA" id="ARBA00022448"/>
    </source>
</evidence>
<dbReference type="Ensembl" id="ENSDCDT00010068176.1">
    <property type="protein sequence ID" value="ENSDCDP00010057492.1"/>
    <property type="gene ID" value="ENSDCDG00010032549.1"/>
</dbReference>
<feature type="compositionally biased region" description="Basic and acidic residues" evidence="14">
    <location>
        <begin position="490"/>
        <end position="499"/>
    </location>
</feature>